<dbReference type="KEGG" id="haq:DU484_12095"/>
<feature type="transmembrane region" description="Helical" evidence="1">
    <location>
        <begin position="191"/>
        <end position="214"/>
    </location>
</feature>
<dbReference type="AlphaFoldDB" id="A0A345EEA1"/>
<dbReference type="Proteomes" id="UP000252985">
    <property type="component" value="Chromosome"/>
</dbReference>
<dbReference type="Pfam" id="PF26268">
    <property type="entry name" value="DUF8071"/>
    <property type="match status" value="1"/>
</dbReference>
<dbReference type="InterPro" id="IPR058384">
    <property type="entry name" value="DUF8071"/>
</dbReference>
<evidence type="ECO:0000313" key="3">
    <source>
        <dbReference type="EMBL" id="AXG10523.1"/>
    </source>
</evidence>
<dbReference type="EMBL" id="CP031148">
    <property type="protein sequence ID" value="AXG10523.1"/>
    <property type="molecule type" value="Genomic_DNA"/>
</dbReference>
<feature type="transmembrane region" description="Helical" evidence="1">
    <location>
        <begin position="128"/>
        <end position="147"/>
    </location>
</feature>
<keyword evidence="1" id="KW-0472">Membrane</keyword>
<feature type="transmembrane region" description="Helical" evidence="1">
    <location>
        <begin position="88"/>
        <end position="108"/>
    </location>
</feature>
<feature type="transmembrane region" description="Helical" evidence="1">
    <location>
        <begin position="154"/>
        <end position="171"/>
    </location>
</feature>
<proteinExistence type="predicted"/>
<feature type="domain" description="DUF8071" evidence="2">
    <location>
        <begin position="82"/>
        <end position="222"/>
    </location>
</feature>
<evidence type="ECO:0000259" key="2">
    <source>
        <dbReference type="Pfam" id="PF26268"/>
    </source>
</evidence>
<reference evidence="3 4" key="1">
    <citation type="submission" date="2018-07" db="EMBL/GenBank/DDBJ databases">
        <title>Genome sequences of Haloplanus sp. CBA1112.</title>
        <authorList>
            <person name="Kim Y.B."/>
            <person name="Roh S.W."/>
        </authorList>
    </citation>
    <scope>NUCLEOTIDE SEQUENCE [LARGE SCALE GENOMIC DNA]</scope>
    <source>
        <strain evidence="3 4">CBA1112</strain>
    </source>
</reference>
<protein>
    <recommendedName>
        <fullName evidence="2">DUF8071 domain-containing protein</fullName>
    </recommendedName>
</protein>
<evidence type="ECO:0000313" key="4">
    <source>
        <dbReference type="Proteomes" id="UP000252985"/>
    </source>
</evidence>
<keyword evidence="1" id="KW-0812">Transmembrane</keyword>
<name>A0A345EEA1_9EURY</name>
<gene>
    <name evidence="3" type="ORF">DU484_12095</name>
</gene>
<accession>A0A345EEA1</accession>
<sequence length="234" mass="25183">MQIEFDGTTARSRLRAIYRYLFVLFGWVYRGCSWVAGQTTNMTREVRRWAGSVTSTLSDSVSAALGAERTRRVLERVTNGLIGIRREISVVAFLSAPFLAFGTEWWVVTSSSYRHVESMAVGTWTGANPAPLVFVGVATIVAVATLFTVFNSGLIPATVLAMAPTFGIGFARYGLSTEYYGTVGIPDATAIGLMIAVVVGLPLGVTGFLIGTVLRRIRGYFENQSGAGEASMQA</sequence>
<keyword evidence="1" id="KW-1133">Transmembrane helix</keyword>
<feature type="transmembrane region" description="Helical" evidence="1">
    <location>
        <begin position="20"/>
        <end position="37"/>
    </location>
</feature>
<organism evidence="3 4">
    <name type="scientific">Haloplanus rubicundus</name>
    <dbReference type="NCBI Taxonomy" id="1547898"/>
    <lineage>
        <taxon>Archaea</taxon>
        <taxon>Methanobacteriati</taxon>
        <taxon>Methanobacteriota</taxon>
        <taxon>Stenosarchaea group</taxon>
        <taxon>Halobacteria</taxon>
        <taxon>Halobacteriales</taxon>
        <taxon>Haloferacaceae</taxon>
        <taxon>Haloplanus</taxon>
    </lineage>
</organism>
<evidence type="ECO:0000256" key="1">
    <source>
        <dbReference type="SAM" id="Phobius"/>
    </source>
</evidence>